<reference evidence="1 2" key="1">
    <citation type="submission" date="2020-12" db="EMBL/GenBank/DDBJ databases">
        <title>Identification and biosynthesis of polyene macrolides produced by Streptomyces alfalfae Men-myco-93-63.</title>
        <authorList>
            <person name="Liu D."/>
            <person name="Li Y."/>
            <person name="Liu L."/>
            <person name="Han X."/>
            <person name="Shen F."/>
        </authorList>
    </citation>
    <scope>NUCLEOTIDE SEQUENCE [LARGE SCALE GENOMIC DNA]</scope>
    <source>
        <strain evidence="1 2">Men-myco-93-63</strain>
    </source>
</reference>
<dbReference type="Proteomes" id="UP000596130">
    <property type="component" value="Chromosome"/>
</dbReference>
<name>A0A7T4PH21_9ACTN</name>
<sequence length="54" mass="6074">MSEGIRFCWHCDEPITKEWPGKEIAGHSLSAGGAQITVHVKCPRLPAYVRRTPR</sequence>
<gene>
    <name evidence="1" type="ORF">I8755_16400</name>
</gene>
<dbReference type="EMBL" id="CP065959">
    <property type="protein sequence ID" value="QQC89818.1"/>
    <property type="molecule type" value="Genomic_DNA"/>
</dbReference>
<accession>A0A7T4PH21</accession>
<proteinExistence type="predicted"/>
<evidence type="ECO:0000313" key="2">
    <source>
        <dbReference type="Proteomes" id="UP000596130"/>
    </source>
</evidence>
<organism evidence="1 2">
    <name type="scientific">Streptomyces alfalfae</name>
    <dbReference type="NCBI Taxonomy" id="1642299"/>
    <lineage>
        <taxon>Bacteria</taxon>
        <taxon>Bacillati</taxon>
        <taxon>Actinomycetota</taxon>
        <taxon>Actinomycetes</taxon>
        <taxon>Kitasatosporales</taxon>
        <taxon>Streptomycetaceae</taxon>
        <taxon>Streptomyces</taxon>
    </lineage>
</organism>
<dbReference type="AlphaFoldDB" id="A0A7T4PH21"/>
<dbReference type="RefSeq" id="WP_198502883.1">
    <property type="nucleotide sequence ID" value="NZ_CP065959.1"/>
</dbReference>
<evidence type="ECO:0000313" key="1">
    <source>
        <dbReference type="EMBL" id="QQC89818.1"/>
    </source>
</evidence>
<protein>
    <submittedName>
        <fullName evidence="1">Uncharacterized protein</fullName>
    </submittedName>
</protein>